<keyword evidence="1" id="KW-0812">Transmembrane</keyword>
<feature type="transmembrane region" description="Helical" evidence="1">
    <location>
        <begin position="21"/>
        <end position="40"/>
    </location>
</feature>
<gene>
    <name evidence="2" type="ORF">DZC52_07000</name>
</gene>
<keyword evidence="1" id="KW-1133">Transmembrane helix</keyword>
<dbReference type="EMBL" id="QUZK01000033">
    <property type="protein sequence ID" value="RFF30673.1"/>
    <property type="molecule type" value="Genomic_DNA"/>
</dbReference>
<proteinExistence type="predicted"/>
<evidence type="ECO:0000313" key="2">
    <source>
        <dbReference type="EMBL" id="RFF30673.1"/>
    </source>
</evidence>
<feature type="transmembrane region" description="Helical" evidence="1">
    <location>
        <begin position="46"/>
        <end position="66"/>
    </location>
</feature>
<evidence type="ECO:0000313" key="3">
    <source>
        <dbReference type="Proteomes" id="UP000260351"/>
    </source>
</evidence>
<dbReference type="RefSeq" id="WP_116650414.1">
    <property type="nucleotide sequence ID" value="NZ_QUZK01000033.1"/>
</dbReference>
<name>A0A3E1K972_9GAMM</name>
<reference evidence="2 3" key="1">
    <citation type="submission" date="2018-08" db="EMBL/GenBank/DDBJ databases">
        <title>Wenzhouxiangella salilacus sp. nov., a novel bacterium isolated from a saline lake in Xinjiang Province, China.</title>
        <authorList>
            <person name="Han S."/>
        </authorList>
    </citation>
    <scope>NUCLEOTIDE SEQUENCE [LARGE SCALE GENOMIC DNA]</scope>
    <source>
        <strain evidence="2 3">XDB06</strain>
    </source>
</reference>
<organism evidence="2 3">
    <name type="scientific">Wenzhouxiangella sediminis</name>
    <dbReference type="NCBI Taxonomy" id="1792836"/>
    <lineage>
        <taxon>Bacteria</taxon>
        <taxon>Pseudomonadati</taxon>
        <taxon>Pseudomonadota</taxon>
        <taxon>Gammaproteobacteria</taxon>
        <taxon>Chromatiales</taxon>
        <taxon>Wenzhouxiangellaceae</taxon>
        <taxon>Wenzhouxiangella</taxon>
    </lineage>
</organism>
<accession>A0A3E1K972</accession>
<sequence>MNRIVEQARGKRVSHYLRFSLAWTLVLLSAALGLIAAAIATWQAQLAGSILYMPLGLVIALALIPVAHKHKPIDLLLLALMLLGVAFWFSAESPQQAAWRADLSNWITLLGSTRAALLLMVLLLLWLWSSGRVSLGKSRPIASPADSD</sequence>
<protein>
    <submittedName>
        <fullName evidence="2">Uncharacterized protein</fullName>
    </submittedName>
</protein>
<dbReference type="AlphaFoldDB" id="A0A3E1K972"/>
<feature type="transmembrane region" description="Helical" evidence="1">
    <location>
        <begin position="73"/>
        <end position="91"/>
    </location>
</feature>
<comment type="caution">
    <text evidence="2">The sequence shown here is derived from an EMBL/GenBank/DDBJ whole genome shotgun (WGS) entry which is preliminary data.</text>
</comment>
<keyword evidence="1" id="KW-0472">Membrane</keyword>
<feature type="transmembrane region" description="Helical" evidence="1">
    <location>
        <begin position="103"/>
        <end position="128"/>
    </location>
</feature>
<dbReference type="Proteomes" id="UP000260351">
    <property type="component" value="Unassembled WGS sequence"/>
</dbReference>
<evidence type="ECO:0000256" key="1">
    <source>
        <dbReference type="SAM" id="Phobius"/>
    </source>
</evidence>
<keyword evidence="3" id="KW-1185">Reference proteome</keyword>